<dbReference type="EMBL" id="ML120359">
    <property type="protein sequence ID" value="RPB04136.1"/>
    <property type="molecule type" value="Genomic_DNA"/>
</dbReference>
<dbReference type="AlphaFoldDB" id="A0A3N4K0K4"/>
<evidence type="ECO:0000313" key="3">
    <source>
        <dbReference type="Proteomes" id="UP000276215"/>
    </source>
</evidence>
<keyword evidence="3" id="KW-1185">Reference proteome</keyword>
<feature type="region of interest" description="Disordered" evidence="1">
    <location>
        <begin position="1"/>
        <end position="59"/>
    </location>
</feature>
<evidence type="ECO:0000256" key="1">
    <source>
        <dbReference type="SAM" id="MobiDB-lite"/>
    </source>
</evidence>
<reference evidence="2 3" key="1">
    <citation type="journal article" date="2018" name="Nat. Ecol. Evol.">
        <title>Pezizomycetes genomes reveal the molecular basis of ectomycorrhizal truffle lifestyle.</title>
        <authorList>
            <person name="Murat C."/>
            <person name="Payen T."/>
            <person name="Noel B."/>
            <person name="Kuo A."/>
            <person name="Morin E."/>
            <person name="Chen J."/>
            <person name="Kohler A."/>
            <person name="Krizsan K."/>
            <person name="Balestrini R."/>
            <person name="Da Silva C."/>
            <person name="Montanini B."/>
            <person name="Hainaut M."/>
            <person name="Levati E."/>
            <person name="Barry K.W."/>
            <person name="Belfiori B."/>
            <person name="Cichocki N."/>
            <person name="Clum A."/>
            <person name="Dockter R.B."/>
            <person name="Fauchery L."/>
            <person name="Guy J."/>
            <person name="Iotti M."/>
            <person name="Le Tacon F."/>
            <person name="Lindquist E.A."/>
            <person name="Lipzen A."/>
            <person name="Malagnac F."/>
            <person name="Mello A."/>
            <person name="Molinier V."/>
            <person name="Miyauchi S."/>
            <person name="Poulain J."/>
            <person name="Riccioni C."/>
            <person name="Rubini A."/>
            <person name="Sitrit Y."/>
            <person name="Splivallo R."/>
            <person name="Traeger S."/>
            <person name="Wang M."/>
            <person name="Zifcakova L."/>
            <person name="Wipf D."/>
            <person name="Zambonelli A."/>
            <person name="Paolocci F."/>
            <person name="Nowrousian M."/>
            <person name="Ottonello S."/>
            <person name="Baldrian P."/>
            <person name="Spatafora J.W."/>
            <person name="Henrissat B."/>
            <person name="Nagy L.G."/>
            <person name="Aury J.M."/>
            <person name="Wincker P."/>
            <person name="Grigoriev I.V."/>
            <person name="Bonfante P."/>
            <person name="Martin F.M."/>
        </authorList>
    </citation>
    <scope>NUCLEOTIDE SEQUENCE [LARGE SCALE GENOMIC DNA]</scope>
    <source>
        <strain evidence="2 3">120613-1</strain>
    </source>
</reference>
<proteinExistence type="predicted"/>
<organism evidence="2 3">
    <name type="scientific">Choiromyces venosus 120613-1</name>
    <dbReference type="NCBI Taxonomy" id="1336337"/>
    <lineage>
        <taxon>Eukaryota</taxon>
        <taxon>Fungi</taxon>
        <taxon>Dikarya</taxon>
        <taxon>Ascomycota</taxon>
        <taxon>Pezizomycotina</taxon>
        <taxon>Pezizomycetes</taxon>
        <taxon>Pezizales</taxon>
        <taxon>Tuberaceae</taxon>
        <taxon>Choiromyces</taxon>
    </lineage>
</organism>
<sequence length="242" mass="26891">MTDTKFPALTAAFKGLRNSAPQPSPTSTASSPSLFQPPFLKPRMSLPLTPPPTPPIKSLRRKYKKAPPQITQNTFVAPATTTTLPILKPCTINPLYVPSKGLIPPLDAARVVALQFLLELHRQAHLSANTLGSGRPVSFVSPDKRLSPRSAGFRVDCDIRDYRTALNRLRMGLEGFLEEGEDWWAKNMLEDVEIALGLLEGWTGREEMTVEKDGKGRPEIDERYIEVLRLLVISGSGEMKYR</sequence>
<accession>A0A3N4K0K4</accession>
<evidence type="ECO:0000313" key="2">
    <source>
        <dbReference type="EMBL" id="RPB04136.1"/>
    </source>
</evidence>
<name>A0A3N4K0K4_9PEZI</name>
<dbReference type="Proteomes" id="UP000276215">
    <property type="component" value="Unassembled WGS sequence"/>
</dbReference>
<feature type="compositionally biased region" description="Low complexity" evidence="1">
    <location>
        <begin position="19"/>
        <end position="33"/>
    </location>
</feature>
<protein>
    <submittedName>
        <fullName evidence="2">Uncharacterized protein</fullName>
    </submittedName>
</protein>
<dbReference type="OrthoDB" id="10412813at2759"/>
<gene>
    <name evidence="2" type="ORF">L873DRAFT_1786397</name>
</gene>